<evidence type="ECO:0000256" key="1">
    <source>
        <dbReference type="SAM" id="MobiDB-lite"/>
    </source>
</evidence>
<evidence type="ECO:0008006" key="4">
    <source>
        <dbReference type="Google" id="ProtNLM"/>
    </source>
</evidence>
<keyword evidence="3" id="KW-1185">Reference proteome</keyword>
<organism evidence="2 3">
    <name type="scientific">Luteimonas rhizosphaericola</name>
    <dbReference type="NCBI Taxonomy" id="3042024"/>
    <lineage>
        <taxon>Bacteria</taxon>
        <taxon>Pseudomonadati</taxon>
        <taxon>Pseudomonadota</taxon>
        <taxon>Gammaproteobacteria</taxon>
        <taxon>Lysobacterales</taxon>
        <taxon>Lysobacteraceae</taxon>
        <taxon>Luteimonas</taxon>
    </lineage>
</organism>
<name>A0ABT6JLI8_9GAMM</name>
<dbReference type="Proteomes" id="UP001156831">
    <property type="component" value="Unassembled WGS sequence"/>
</dbReference>
<gene>
    <name evidence="2" type="ORF">QFW80_13590</name>
</gene>
<dbReference type="RefSeq" id="WP_280602513.1">
    <property type="nucleotide sequence ID" value="NZ_JARXRN010000028.1"/>
</dbReference>
<feature type="region of interest" description="Disordered" evidence="1">
    <location>
        <begin position="56"/>
        <end position="118"/>
    </location>
</feature>
<evidence type="ECO:0000313" key="2">
    <source>
        <dbReference type="EMBL" id="MDH5831550.1"/>
    </source>
</evidence>
<dbReference type="EMBL" id="JARXRN010000028">
    <property type="protein sequence ID" value="MDH5831550.1"/>
    <property type="molecule type" value="Genomic_DNA"/>
</dbReference>
<accession>A0ABT6JLI8</accession>
<proteinExistence type="predicted"/>
<comment type="caution">
    <text evidence="2">The sequence shown here is derived from an EMBL/GenBank/DDBJ whole genome shotgun (WGS) entry which is preliminary data.</text>
</comment>
<reference evidence="2 3" key="1">
    <citation type="submission" date="2023-04" db="EMBL/GenBank/DDBJ databases">
        <title>Luteimonas sp. M1R5S18.</title>
        <authorList>
            <person name="Sun J.-Q."/>
        </authorList>
    </citation>
    <scope>NUCLEOTIDE SEQUENCE [LARGE SCALE GENOMIC DNA]</scope>
    <source>
        <strain evidence="2 3">M1R5S18</strain>
    </source>
</reference>
<sequence>MPHLPANRLVPLTAARGGAAVDRGAPDLPARRARPRALPAVGLLLAGALLAGCSPTPDAAQPAAAPEAAADTAAPPQDAQAGPAPAPEGDAPTGQATAPGSPPATGAHGTIGGDGSDIRLDPLGAADIEQAALGGELACSFVADGGQAPLLLAMGVVASDEPAQGVVKVAGYVEPVRAPGGFDGMLEDPTFSGQGKTVRIALTGEASGGGESPPRRATLTYLRADGASRTFEGQWQCGP</sequence>
<protein>
    <recommendedName>
        <fullName evidence="4">Lipoprotein</fullName>
    </recommendedName>
</protein>
<evidence type="ECO:0000313" key="3">
    <source>
        <dbReference type="Proteomes" id="UP001156831"/>
    </source>
</evidence>
<feature type="compositionally biased region" description="Low complexity" evidence="1">
    <location>
        <begin position="56"/>
        <end position="108"/>
    </location>
</feature>